<dbReference type="PROSITE" id="PS50885">
    <property type="entry name" value="HAMP"/>
    <property type="match status" value="1"/>
</dbReference>
<evidence type="ECO:0000259" key="4">
    <source>
        <dbReference type="PROSITE" id="PS50887"/>
    </source>
</evidence>
<dbReference type="InterPro" id="IPR043128">
    <property type="entry name" value="Rev_trsase/Diguanyl_cyclase"/>
</dbReference>
<dbReference type="PROSITE" id="PS50887">
    <property type="entry name" value="GGDEF"/>
    <property type="match status" value="1"/>
</dbReference>
<dbReference type="Gene3D" id="3.30.70.270">
    <property type="match status" value="1"/>
</dbReference>
<evidence type="ECO:0000313" key="5">
    <source>
        <dbReference type="EMBL" id="MBB6056611.1"/>
    </source>
</evidence>
<keyword evidence="1" id="KW-1133">Transmembrane helix</keyword>
<keyword evidence="1" id="KW-0812">Transmembrane</keyword>
<sequence length="808" mass="91351">MKGLGRKLLLALLPVVILPLLALGVQSMMKLGDMANRHMELRLTSMATTINEHLSGELRRNMVELTQLPNSEALIAYLATEVTGTQKVYMGIRVQRMFHQLLVSNKGFLQLSLLSPENKALLRVGEGINPFDDIAPSNQTFMQHWAEQAGAKEQFNYLMYSPEIGEFVYKQGYRFTASGPEISRNGDTIQSYNLILTYSLRKFGEMFLKQQEQQGIYLLLLDKSNTFIAGRTPLGWRSGNQDTDEIVLPEDEFLVRRLPLDDGLILEALIPKKLMTAEAMELRLTTVIWLVISCLILLALLHVVLKRLILNPVSNLRDLMKQVATHEISEINSVPSKDEMDELHNHFAGMFSQLEVSKRELERAAFIDPLTGIGNRAAFIRCLQNMVERHHKQQTCFYLAQLKLHNLTWINNTFGAKTGDQALQLMSHILQQLLHEHTQANARCVCLARSGSDEFIFSIPCYTGEPGQNTLVLPDANTLCEQLAARLSQPVMLGSYAIKLRFSAGIVRFPDIANSVEELMEGVSKARRQASRYQGNHWLQLDNTMVQHIREDKWLESELRDAIAGQQCFVVYQPQYDIHSGHIVGAEVLLRWRHPSYGMVPPDRFIPIAEVSGQIMEIDLWVLEQACRCLDKLTTRGIADFRLAVNASGTELSNPAYPEAVQSMLQRYKIPPHRFGIEITETAIVELDEVARVMVRTLKEIGVEIELDDFGTGYTSLSHLTNLQLDVLKIDRSYIMQLESNPKLVDSILQLADAFSLRVIAEGVETIEQLKLLQQKRCHMAQGYLLSKPVTEEELIALLFADCLAEGE</sequence>
<organism evidence="5 6">
    <name type="scientific">Tolumonas osonensis</name>
    <dbReference type="NCBI Taxonomy" id="675874"/>
    <lineage>
        <taxon>Bacteria</taxon>
        <taxon>Pseudomonadati</taxon>
        <taxon>Pseudomonadota</taxon>
        <taxon>Gammaproteobacteria</taxon>
        <taxon>Aeromonadales</taxon>
        <taxon>Aeromonadaceae</taxon>
        <taxon>Tolumonas</taxon>
    </lineage>
</organism>
<dbReference type="Proteomes" id="UP000585721">
    <property type="component" value="Unassembled WGS sequence"/>
</dbReference>
<dbReference type="InterPro" id="IPR035919">
    <property type="entry name" value="EAL_sf"/>
</dbReference>
<name>A0A841GNC0_9GAMM</name>
<protein>
    <submittedName>
        <fullName evidence="5">Diguanylate cyclase (GGDEF)-like protein</fullName>
    </submittedName>
</protein>
<comment type="caution">
    <text evidence="5">The sequence shown here is derived from an EMBL/GenBank/DDBJ whole genome shotgun (WGS) entry which is preliminary data.</text>
</comment>
<dbReference type="NCBIfam" id="TIGR00254">
    <property type="entry name" value="GGDEF"/>
    <property type="match status" value="1"/>
</dbReference>
<dbReference type="GO" id="GO:0007165">
    <property type="term" value="P:signal transduction"/>
    <property type="evidence" value="ECO:0007669"/>
    <property type="project" value="InterPro"/>
</dbReference>
<dbReference type="Gene3D" id="3.20.20.450">
    <property type="entry name" value="EAL domain"/>
    <property type="match status" value="1"/>
</dbReference>
<dbReference type="EMBL" id="JACHGR010000008">
    <property type="protein sequence ID" value="MBB6056611.1"/>
    <property type="molecule type" value="Genomic_DNA"/>
</dbReference>
<dbReference type="RefSeq" id="WP_188027329.1">
    <property type="nucleotide sequence ID" value="NZ_JACHGR010000008.1"/>
</dbReference>
<dbReference type="InterPro" id="IPR000160">
    <property type="entry name" value="GGDEF_dom"/>
</dbReference>
<feature type="domain" description="GGDEF" evidence="4">
    <location>
        <begin position="395"/>
        <end position="543"/>
    </location>
</feature>
<dbReference type="PANTHER" id="PTHR33121">
    <property type="entry name" value="CYCLIC DI-GMP PHOSPHODIESTERASE PDEF"/>
    <property type="match status" value="1"/>
</dbReference>
<reference evidence="5 6" key="1">
    <citation type="submission" date="2020-08" db="EMBL/GenBank/DDBJ databases">
        <title>Genomic Encyclopedia of Type Strains, Phase IV (KMG-IV): sequencing the most valuable type-strain genomes for metagenomic binning, comparative biology and taxonomic classification.</title>
        <authorList>
            <person name="Goeker M."/>
        </authorList>
    </citation>
    <scope>NUCLEOTIDE SEQUENCE [LARGE SCALE GENOMIC DNA]</scope>
    <source>
        <strain evidence="5 6">DSM 22975</strain>
    </source>
</reference>
<evidence type="ECO:0000259" key="3">
    <source>
        <dbReference type="PROSITE" id="PS50885"/>
    </source>
</evidence>
<feature type="transmembrane region" description="Helical" evidence="1">
    <location>
        <begin position="287"/>
        <end position="305"/>
    </location>
</feature>
<dbReference type="InterPro" id="IPR029787">
    <property type="entry name" value="Nucleotide_cyclase"/>
</dbReference>
<dbReference type="AlphaFoldDB" id="A0A841GNC0"/>
<dbReference type="SUPFAM" id="SSF55073">
    <property type="entry name" value="Nucleotide cyclase"/>
    <property type="match status" value="1"/>
</dbReference>
<feature type="domain" description="HAMP" evidence="3">
    <location>
        <begin position="307"/>
        <end position="359"/>
    </location>
</feature>
<dbReference type="SMART" id="SM00052">
    <property type="entry name" value="EAL"/>
    <property type="match status" value="1"/>
</dbReference>
<dbReference type="PROSITE" id="PS50883">
    <property type="entry name" value="EAL"/>
    <property type="match status" value="1"/>
</dbReference>
<evidence type="ECO:0000259" key="2">
    <source>
        <dbReference type="PROSITE" id="PS50883"/>
    </source>
</evidence>
<gene>
    <name evidence="5" type="ORF">HNR75_002549</name>
</gene>
<evidence type="ECO:0000256" key="1">
    <source>
        <dbReference type="SAM" id="Phobius"/>
    </source>
</evidence>
<accession>A0A841GNC0</accession>
<dbReference type="GO" id="GO:0071111">
    <property type="term" value="F:cyclic-guanylate-specific phosphodiesterase activity"/>
    <property type="evidence" value="ECO:0007669"/>
    <property type="project" value="InterPro"/>
</dbReference>
<dbReference type="GO" id="GO:0016020">
    <property type="term" value="C:membrane"/>
    <property type="evidence" value="ECO:0007669"/>
    <property type="project" value="InterPro"/>
</dbReference>
<feature type="domain" description="EAL" evidence="2">
    <location>
        <begin position="552"/>
        <end position="803"/>
    </location>
</feature>
<dbReference type="InterPro" id="IPR003660">
    <property type="entry name" value="HAMP_dom"/>
</dbReference>
<keyword evidence="1" id="KW-0472">Membrane</keyword>
<dbReference type="Pfam" id="PF00990">
    <property type="entry name" value="GGDEF"/>
    <property type="match status" value="1"/>
</dbReference>
<dbReference type="SUPFAM" id="SSF141868">
    <property type="entry name" value="EAL domain-like"/>
    <property type="match status" value="1"/>
</dbReference>
<dbReference type="InterPro" id="IPR001633">
    <property type="entry name" value="EAL_dom"/>
</dbReference>
<dbReference type="SMART" id="SM00267">
    <property type="entry name" value="GGDEF"/>
    <property type="match status" value="1"/>
</dbReference>
<evidence type="ECO:0000313" key="6">
    <source>
        <dbReference type="Proteomes" id="UP000585721"/>
    </source>
</evidence>
<dbReference type="InterPro" id="IPR050706">
    <property type="entry name" value="Cyclic-di-GMP_PDE-like"/>
</dbReference>
<dbReference type="Gene3D" id="6.10.340.10">
    <property type="match status" value="1"/>
</dbReference>
<dbReference type="CDD" id="cd01949">
    <property type="entry name" value="GGDEF"/>
    <property type="match status" value="1"/>
</dbReference>
<keyword evidence="6" id="KW-1185">Reference proteome</keyword>
<dbReference type="CDD" id="cd01948">
    <property type="entry name" value="EAL"/>
    <property type="match status" value="1"/>
</dbReference>
<dbReference type="Pfam" id="PF00563">
    <property type="entry name" value="EAL"/>
    <property type="match status" value="1"/>
</dbReference>
<proteinExistence type="predicted"/>
<dbReference type="PANTHER" id="PTHR33121:SF70">
    <property type="entry name" value="SIGNALING PROTEIN YKOW"/>
    <property type="match status" value="1"/>
</dbReference>